<evidence type="ECO:0000256" key="1">
    <source>
        <dbReference type="SAM" id="Coils"/>
    </source>
</evidence>
<accession>A0A6D2J9G4</accession>
<keyword evidence="3" id="KW-1185">Reference proteome</keyword>
<dbReference type="Proteomes" id="UP000467841">
    <property type="component" value="Unassembled WGS sequence"/>
</dbReference>
<feature type="coiled-coil region" evidence="1">
    <location>
        <begin position="70"/>
        <end position="97"/>
    </location>
</feature>
<gene>
    <name evidence="2" type="ORF">MERR_LOCUS22902</name>
</gene>
<organism evidence="2 3">
    <name type="scientific">Microthlaspi erraticum</name>
    <dbReference type="NCBI Taxonomy" id="1685480"/>
    <lineage>
        <taxon>Eukaryota</taxon>
        <taxon>Viridiplantae</taxon>
        <taxon>Streptophyta</taxon>
        <taxon>Embryophyta</taxon>
        <taxon>Tracheophyta</taxon>
        <taxon>Spermatophyta</taxon>
        <taxon>Magnoliopsida</taxon>
        <taxon>eudicotyledons</taxon>
        <taxon>Gunneridae</taxon>
        <taxon>Pentapetalae</taxon>
        <taxon>rosids</taxon>
        <taxon>malvids</taxon>
        <taxon>Brassicales</taxon>
        <taxon>Brassicaceae</taxon>
        <taxon>Coluteocarpeae</taxon>
        <taxon>Microthlaspi</taxon>
    </lineage>
</organism>
<proteinExistence type="predicted"/>
<comment type="caution">
    <text evidence="2">The sequence shown here is derived from an EMBL/GenBank/DDBJ whole genome shotgun (WGS) entry which is preliminary data.</text>
</comment>
<dbReference type="AlphaFoldDB" id="A0A6D2J9G4"/>
<evidence type="ECO:0000313" key="3">
    <source>
        <dbReference type="Proteomes" id="UP000467841"/>
    </source>
</evidence>
<sequence>MQSLRSVMTQATCGGRWVASRRNFSSSSVTKETNGAVRGNREMEIRKKWNLYRAVYRVSWGFVVSYILLGKEVEERIERIKKRTEEYKREVETLQGSSTAADM</sequence>
<reference evidence="2" key="1">
    <citation type="submission" date="2020-01" db="EMBL/GenBank/DDBJ databases">
        <authorList>
            <person name="Mishra B."/>
        </authorList>
    </citation>
    <scope>NUCLEOTIDE SEQUENCE [LARGE SCALE GENOMIC DNA]</scope>
</reference>
<name>A0A6D2J9G4_9BRAS</name>
<keyword evidence="1" id="KW-0175">Coiled coil</keyword>
<protein>
    <submittedName>
        <fullName evidence="2">Uncharacterized protein</fullName>
    </submittedName>
</protein>
<evidence type="ECO:0000313" key="2">
    <source>
        <dbReference type="EMBL" id="CAA7035667.1"/>
    </source>
</evidence>
<dbReference type="EMBL" id="CACVBM020001162">
    <property type="protein sequence ID" value="CAA7035667.1"/>
    <property type="molecule type" value="Genomic_DNA"/>
</dbReference>